<evidence type="ECO:0000256" key="1">
    <source>
        <dbReference type="SAM" id="Phobius"/>
    </source>
</evidence>
<evidence type="ECO:0000313" key="2">
    <source>
        <dbReference type="EMBL" id="BDT97351.1"/>
    </source>
</evidence>
<proteinExistence type="predicted"/>
<dbReference type="EMBL" id="AP026978">
    <property type="protein sequence ID" value="BDT97351.1"/>
    <property type="molecule type" value="Genomic_DNA"/>
</dbReference>
<keyword evidence="1" id="KW-0472">Membrane</keyword>
<keyword evidence="3" id="KW-1185">Reference proteome</keyword>
<protein>
    <recommendedName>
        <fullName evidence="4">DUF2530 domain-containing protein</fullName>
    </recommendedName>
</protein>
<feature type="transmembrane region" description="Helical" evidence="1">
    <location>
        <begin position="52"/>
        <end position="73"/>
    </location>
</feature>
<keyword evidence="1" id="KW-0812">Transmembrane</keyword>
<evidence type="ECO:0000313" key="3">
    <source>
        <dbReference type="Proteomes" id="UP001317870"/>
    </source>
</evidence>
<keyword evidence="1" id="KW-1133">Transmembrane helix</keyword>
<dbReference type="Proteomes" id="UP001317870">
    <property type="component" value="Chromosome"/>
</dbReference>
<feature type="transmembrane region" description="Helical" evidence="1">
    <location>
        <begin position="20"/>
        <end position="46"/>
    </location>
</feature>
<organism evidence="2 3">
    <name type="scientific">Nocardia sputorum</name>
    <dbReference type="NCBI Taxonomy" id="2984338"/>
    <lineage>
        <taxon>Bacteria</taxon>
        <taxon>Bacillati</taxon>
        <taxon>Actinomycetota</taxon>
        <taxon>Actinomycetes</taxon>
        <taxon>Mycobacteriales</taxon>
        <taxon>Nocardiaceae</taxon>
        <taxon>Nocardia</taxon>
    </lineage>
</organism>
<reference evidence="2 3" key="1">
    <citation type="submission" date="2022-11" db="EMBL/GenBank/DDBJ databases">
        <title>Genome Sequencing of Nocardia sp. ON39_IFM12276 and assembly.</title>
        <authorList>
            <person name="Shimojima M."/>
            <person name="Toyokawa M."/>
            <person name="Uesaka K."/>
        </authorList>
    </citation>
    <scope>NUCLEOTIDE SEQUENCE [LARGE SCALE GENOMIC DNA]</scope>
    <source>
        <strain evidence="2 3">IFM 12276</strain>
    </source>
</reference>
<evidence type="ECO:0008006" key="4">
    <source>
        <dbReference type="Google" id="ProtNLM"/>
    </source>
</evidence>
<sequence length="80" mass="8477">MTNPSAPTPSGGAPKRRGDWLLQLALALFALGLLAVVVIFAIPVLTDGEPGLWLYFGAMLAPLGFVLALVFALRSGRRSR</sequence>
<gene>
    <name evidence="2" type="ORF">IFM12276_03800</name>
</gene>
<dbReference type="RefSeq" id="WP_281877298.1">
    <property type="nucleotide sequence ID" value="NZ_AP026978.1"/>
</dbReference>
<accession>A0ABN6TWU9</accession>
<name>A0ABN6TWU9_9NOCA</name>